<feature type="chain" id="PRO_5047059286" evidence="1">
    <location>
        <begin position="21"/>
        <end position="504"/>
    </location>
</feature>
<accession>A0ABT8L054</accession>
<comment type="caution">
    <text evidence="2">The sequence shown here is derived from an EMBL/GenBank/DDBJ whole genome shotgun (WGS) entry which is preliminary data.</text>
</comment>
<keyword evidence="1" id="KW-0732">Signal</keyword>
<dbReference type="EMBL" id="JAUJEB010000001">
    <property type="protein sequence ID" value="MDN5210437.1"/>
    <property type="molecule type" value="Genomic_DNA"/>
</dbReference>
<dbReference type="InterPro" id="IPR041662">
    <property type="entry name" value="SusD-like_2"/>
</dbReference>
<evidence type="ECO:0000313" key="2">
    <source>
        <dbReference type="EMBL" id="MDN5210437.1"/>
    </source>
</evidence>
<sequence>MMKKIFNKSILLVVILNLMAIGCTEDFEEINTNPNQPDQLSNPGLLLPEIVRASMDDYYTGSWRRGNVVADYLANQFVSAFDWTPADASEYFLWGFYGHMRNVNTLYELAVAQGHENYQGIALVYKSFMFQNLTDVYGDIPYSQATQAKSNVNFPEYDRQEDIYTGILADLESANQLLRPENGSVTGDILYFGDVSKWRKFANSLRLRCLLRISGRKDTSSDIARIVNNPGEHPIFESNDDQAALQYLDELGNEFPRYRATNYASSTRASESMVERFKAMNDPRLFVFAQPTPATSGSTNPEYLGVPNGIANEDLYNGGQANQSPPGLLWASVSWDEELSSPTAAQSLLMTYSELQFILAESAEKGWISGDAAGYYNEGIASHFEYYASRIPDNYTFPTAADVIAPPSYYTQDAVSYTGTQQEKLNKIWYQKWVALFNSGYEGWSHWRRTGVPAIQAGPNSLGFVPVRHLYPLTEQNLNKANYDAAVARQGADNTQTRVWWDVD</sequence>
<reference evidence="2" key="1">
    <citation type="submission" date="2023-06" db="EMBL/GenBank/DDBJ databases">
        <title>Genomic of Agaribacillus aureum.</title>
        <authorList>
            <person name="Wang G."/>
        </authorList>
    </citation>
    <scope>NUCLEOTIDE SEQUENCE</scope>
    <source>
        <strain evidence="2">BMA12</strain>
    </source>
</reference>
<evidence type="ECO:0000256" key="1">
    <source>
        <dbReference type="SAM" id="SignalP"/>
    </source>
</evidence>
<dbReference type="Proteomes" id="UP001172083">
    <property type="component" value="Unassembled WGS sequence"/>
</dbReference>
<keyword evidence="2" id="KW-0449">Lipoprotein</keyword>
<proteinExistence type="predicted"/>
<dbReference type="InterPro" id="IPR011990">
    <property type="entry name" value="TPR-like_helical_dom_sf"/>
</dbReference>
<dbReference type="RefSeq" id="WP_346755781.1">
    <property type="nucleotide sequence ID" value="NZ_JAUJEB010000001.1"/>
</dbReference>
<keyword evidence="3" id="KW-1185">Reference proteome</keyword>
<dbReference type="SUPFAM" id="SSF48452">
    <property type="entry name" value="TPR-like"/>
    <property type="match status" value="1"/>
</dbReference>
<dbReference type="Gene3D" id="1.25.40.390">
    <property type="match status" value="1"/>
</dbReference>
<protein>
    <submittedName>
        <fullName evidence="2">SusD/RagB family nutrient-binding outer membrane lipoprotein</fullName>
    </submittedName>
</protein>
<organism evidence="2 3">
    <name type="scientific">Agaribacillus aureus</name>
    <dbReference type="NCBI Taxonomy" id="3051825"/>
    <lineage>
        <taxon>Bacteria</taxon>
        <taxon>Pseudomonadati</taxon>
        <taxon>Bacteroidota</taxon>
        <taxon>Cytophagia</taxon>
        <taxon>Cytophagales</taxon>
        <taxon>Splendidivirgaceae</taxon>
        <taxon>Agaribacillus</taxon>
    </lineage>
</organism>
<dbReference type="PROSITE" id="PS51257">
    <property type="entry name" value="PROKAR_LIPOPROTEIN"/>
    <property type="match status" value="1"/>
</dbReference>
<evidence type="ECO:0000313" key="3">
    <source>
        <dbReference type="Proteomes" id="UP001172083"/>
    </source>
</evidence>
<name>A0ABT8L054_9BACT</name>
<gene>
    <name evidence="2" type="ORF">QQ020_00210</name>
</gene>
<feature type="signal peptide" evidence="1">
    <location>
        <begin position="1"/>
        <end position="20"/>
    </location>
</feature>
<dbReference type="Pfam" id="PF12771">
    <property type="entry name" value="SusD-like_2"/>
    <property type="match status" value="1"/>
</dbReference>